<keyword evidence="3" id="KW-1185">Reference proteome</keyword>
<name>A0ABD1MRX4_9FABA</name>
<dbReference type="Proteomes" id="UP001603857">
    <property type="component" value="Unassembled WGS sequence"/>
</dbReference>
<evidence type="ECO:0000256" key="1">
    <source>
        <dbReference type="SAM" id="MobiDB-lite"/>
    </source>
</evidence>
<feature type="compositionally biased region" description="Pro residues" evidence="1">
    <location>
        <begin position="87"/>
        <end position="109"/>
    </location>
</feature>
<feature type="compositionally biased region" description="Low complexity" evidence="1">
    <location>
        <begin position="63"/>
        <end position="84"/>
    </location>
</feature>
<comment type="caution">
    <text evidence="2">The sequence shown here is derived from an EMBL/GenBank/DDBJ whole genome shotgun (WGS) entry which is preliminary data.</text>
</comment>
<proteinExistence type="predicted"/>
<feature type="region of interest" description="Disordered" evidence="1">
    <location>
        <begin position="63"/>
        <end position="115"/>
    </location>
</feature>
<dbReference type="EMBL" id="JBGMDY010000004">
    <property type="protein sequence ID" value="KAL2337835.1"/>
    <property type="molecule type" value="Genomic_DNA"/>
</dbReference>
<reference evidence="2 3" key="1">
    <citation type="submission" date="2024-08" db="EMBL/GenBank/DDBJ databases">
        <title>Insights into the chromosomal genome structure of Flemingia macrophylla.</title>
        <authorList>
            <person name="Ding Y."/>
            <person name="Zhao Y."/>
            <person name="Bi W."/>
            <person name="Wu M."/>
            <person name="Zhao G."/>
            <person name="Gong Y."/>
            <person name="Li W."/>
            <person name="Zhang P."/>
        </authorList>
    </citation>
    <scope>NUCLEOTIDE SEQUENCE [LARGE SCALE GENOMIC DNA]</scope>
    <source>
        <strain evidence="2">DYQJB</strain>
        <tissue evidence="2">Leaf</tissue>
    </source>
</reference>
<evidence type="ECO:0000313" key="3">
    <source>
        <dbReference type="Proteomes" id="UP001603857"/>
    </source>
</evidence>
<accession>A0ABD1MRX4</accession>
<protein>
    <submittedName>
        <fullName evidence="2">Uncharacterized protein</fullName>
    </submittedName>
</protein>
<organism evidence="2 3">
    <name type="scientific">Flemingia macrophylla</name>
    <dbReference type="NCBI Taxonomy" id="520843"/>
    <lineage>
        <taxon>Eukaryota</taxon>
        <taxon>Viridiplantae</taxon>
        <taxon>Streptophyta</taxon>
        <taxon>Embryophyta</taxon>
        <taxon>Tracheophyta</taxon>
        <taxon>Spermatophyta</taxon>
        <taxon>Magnoliopsida</taxon>
        <taxon>eudicotyledons</taxon>
        <taxon>Gunneridae</taxon>
        <taxon>Pentapetalae</taxon>
        <taxon>rosids</taxon>
        <taxon>fabids</taxon>
        <taxon>Fabales</taxon>
        <taxon>Fabaceae</taxon>
        <taxon>Papilionoideae</taxon>
        <taxon>50 kb inversion clade</taxon>
        <taxon>NPAAA clade</taxon>
        <taxon>indigoferoid/millettioid clade</taxon>
        <taxon>Phaseoleae</taxon>
        <taxon>Flemingia</taxon>
    </lineage>
</organism>
<sequence length="266" mass="29106">MGFCAGCSRYRKPGLIKKSLTDREIPIRPPLLSFPISLSLHLVGDFPPDTPFHLSTFVGSAPTSSPCLSSPTPSPSRTPSISKPPSRHPPSPPNSPKPSPTSSTPPLPLRSPLSRHPLSRHLLSHPLSRHLTLPEPPGPHTLRQSHLRQTLSRLHSRLLLNQGGKPPRVWKTLLRVIHSVNNSTVQQSTCPPLLDSSCDLSDLSLASSNTAASSSCSNQWQQKYTNLESQVQTTLGALKAYMIMKEGKIPDELAVFFDPQPQVRTF</sequence>
<evidence type="ECO:0000313" key="2">
    <source>
        <dbReference type="EMBL" id="KAL2337835.1"/>
    </source>
</evidence>
<dbReference type="AlphaFoldDB" id="A0ABD1MRX4"/>
<gene>
    <name evidence="2" type="ORF">Fmac_012281</name>
</gene>